<gene>
    <name evidence="2" type="ORF">H8730_01480</name>
</gene>
<reference evidence="2" key="1">
    <citation type="submission" date="2020-08" db="EMBL/GenBank/DDBJ databases">
        <title>Genome public.</title>
        <authorList>
            <person name="Liu C."/>
            <person name="Sun Q."/>
        </authorList>
    </citation>
    <scope>NUCLEOTIDE SEQUENCE</scope>
    <source>
        <strain evidence="2">NSJ-32</strain>
    </source>
</reference>
<name>A0A926I093_9FIRM</name>
<comment type="caution">
    <text evidence="2">The sequence shown here is derived from an EMBL/GenBank/DDBJ whole genome shotgun (WGS) entry which is preliminary data.</text>
</comment>
<feature type="domain" description="DUF6273" evidence="1">
    <location>
        <begin position="490"/>
        <end position="632"/>
    </location>
</feature>
<organism evidence="2 3">
    <name type="scientific">Bianquea renquensis</name>
    <dbReference type="NCBI Taxonomy" id="2763661"/>
    <lineage>
        <taxon>Bacteria</taxon>
        <taxon>Bacillati</taxon>
        <taxon>Bacillota</taxon>
        <taxon>Clostridia</taxon>
        <taxon>Eubacteriales</taxon>
        <taxon>Bianqueaceae</taxon>
        <taxon>Bianquea</taxon>
    </lineage>
</organism>
<sequence>MTATTRKRKVISAVAAVAVSAAILLTGTFAWQSISQTALNEKTGTVNPGARLHDDFDGTNKDVYVENFMSAAEGGVAIYARVRLDEYMEIGLGAGLKTGDADYDSKEAVSLVAGADINDVSTWKTHIPDDETDVFHDDYWSWTLGGQTTYMPTFNKNKDSLVADVNGTYDGTDAADDIHYDDYVPYANGEQKTANAVYDADENEIDEGDAAVEGTNITTVEETHTATSTIDGTVMTMAEWKAAGSKPGAYWVYDVDGWAYWAQAIEPGTATGLLLDGISLQKEPGDNWYYGINVVGQFATMGDWGTAEGSDGFFGENDGPAPTADALFLLNQAAGRELTVKVTASADEVKLGESATFTAAVSAGEAVHPNQKVTWSVSGGTSVSTRITGDGVLTVGADEYVGGTLTVRALSTVDNTTFATYSVTVLSSWDTTGFGSMTPGTLETVTIDGRDWYLLARDGNKALLWAKEMEPTFRTDGIGVFDGEAGVYGSGDNVWDTSSAREWLNGTYLTGLSTLQSHAVQTAITTRSEYNATTWITTQDKVFLLSEADLFGTFDGTATSDARDYTYGTSRLVTDVNMKKCDTTVGKYYWLRSPRADSGNVALGGASNGESTFGYYYVVYGGRGVRPALWVNLAG</sequence>
<accession>A0A926I093</accession>
<proteinExistence type="predicted"/>
<dbReference type="EMBL" id="JACRSQ010000001">
    <property type="protein sequence ID" value="MBC8542223.1"/>
    <property type="molecule type" value="Genomic_DNA"/>
</dbReference>
<dbReference type="InterPro" id="IPR046240">
    <property type="entry name" value="DUF6273"/>
</dbReference>
<keyword evidence="3" id="KW-1185">Reference proteome</keyword>
<evidence type="ECO:0000259" key="1">
    <source>
        <dbReference type="Pfam" id="PF19789"/>
    </source>
</evidence>
<dbReference type="Pfam" id="PF19789">
    <property type="entry name" value="DUF6273"/>
    <property type="match status" value="1"/>
</dbReference>
<evidence type="ECO:0000313" key="3">
    <source>
        <dbReference type="Proteomes" id="UP000657006"/>
    </source>
</evidence>
<dbReference type="RefSeq" id="WP_249289204.1">
    <property type="nucleotide sequence ID" value="NZ_JACRSQ010000001.1"/>
</dbReference>
<protein>
    <recommendedName>
        <fullName evidence="1">DUF6273 domain-containing protein</fullName>
    </recommendedName>
</protein>
<dbReference type="AlphaFoldDB" id="A0A926I093"/>
<evidence type="ECO:0000313" key="2">
    <source>
        <dbReference type="EMBL" id="MBC8542223.1"/>
    </source>
</evidence>
<dbReference type="Proteomes" id="UP000657006">
    <property type="component" value="Unassembled WGS sequence"/>
</dbReference>